<gene>
    <name evidence="5" type="ORF">KPL78_13190</name>
</gene>
<dbReference type="SUPFAM" id="SSF51735">
    <property type="entry name" value="NAD(P)-binding Rossmann-fold domains"/>
    <property type="match status" value="1"/>
</dbReference>
<sequence>MAKPTVLVTRRLPEGVQDKLAATFDARLNPEDAAWSGDGAEIVRRAAEAGPAGILCAAGDALNARTIAALPDSVRIIATFSVGTDHIDLPAAQARGIAVANTPDVLSFATAEIAFTLMLMAARRAGEGERLVRAGAWTGWAPTQLMGTTLEGKTLGILGFGRIGRELAQMARGMRMAIHYRNRSRVAPELEEGAIYHDNDDSFLGAIDVLSMHIPGGAETRRWLDATRIARLKRGAIVVNTGRGTTVDDDALIAALRSGHLAAAGLDVYDGEPRVHPGYLVLENIALLPHLGSATVETRQAMGDRCIENLAALLIEGREPPFRVA</sequence>
<dbReference type="PANTHER" id="PTHR10996:SF283">
    <property type="entry name" value="GLYOXYLATE_HYDROXYPYRUVATE REDUCTASE B"/>
    <property type="match status" value="1"/>
</dbReference>
<feature type="domain" description="D-isomer specific 2-hydroxyacid dehydrogenase catalytic" evidence="3">
    <location>
        <begin position="41"/>
        <end position="321"/>
    </location>
</feature>
<dbReference type="Pfam" id="PF02826">
    <property type="entry name" value="2-Hacid_dh_C"/>
    <property type="match status" value="1"/>
</dbReference>
<dbReference type="Gene3D" id="3.40.50.720">
    <property type="entry name" value="NAD(P)-binding Rossmann-like Domain"/>
    <property type="match status" value="2"/>
</dbReference>
<evidence type="ECO:0000259" key="3">
    <source>
        <dbReference type="Pfam" id="PF00389"/>
    </source>
</evidence>
<dbReference type="CDD" id="cd05301">
    <property type="entry name" value="GDH"/>
    <property type="match status" value="1"/>
</dbReference>
<feature type="domain" description="D-isomer specific 2-hydroxyacid dehydrogenase NAD-binding" evidence="4">
    <location>
        <begin position="115"/>
        <end position="292"/>
    </location>
</feature>
<protein>
    <submittedName>
        <fullName evidence="5">D-glycerate dehydrogenase</fullName>
    </submittedName>
</protein>
<evidence type="ECO:0000313" key="6">
    <source>
        <dbReference type="Proteomes" id="UP001196565"/>
    </source>
</evidence>
<evidence type="ECO:0000256" key="2">
    <source>
        <dbReference type="RuleBase" id="RU003719"/>
    </source>
</evidence>
<dbReference type="PANTHER" id="PTHR10996">
    <property type="entry name" value="2-HYDROXYACID DEHYDROGENASE-RELATED"/>
    <property type="match status" value="1"/>
</dbReference>
<accession>A0ABS7A939</accession>
<evidence type="ECO:0000259" key="4">
    <source>
        <dbReference type="Pfam" id="PF02826"/>
    </source>
</evidence>
<evidence type="ECO:0000313" key="5">
    <source>
        <dbReference type="EMBL" id="MBW6398812.1"/>
    </source>
</evidence>
<keyword evidence="6" id="KW-1185">Reference proteome</keyword>
<comment type="similarity">
    <text evidence="2">Belongs to the D-isomer specific 2-hydroxyacid dehydrogenase family.</text>
</comment>
<dbReference type="SUPFAM" id="SSF52283">
    <property type="entry name" value="Formate/glycerate dehydrogenase catalytic domain-like"/>
    <property type="match status" value="1"/>
</dbReference>
<dbReference type="InterPro" id="IPR036291">
    <property type="entry name" value="NAD(P)-bd_dom_sf"/>
</dbReference>
<dbReference type="InterPro" id="IPR006139">
    <property type="entry name" value="D-isomer_2_OHA_DH_cat_dom"/>
</dbReference>
<dbReference type="Proteomes" id="UP001196565">
    <property type="component" value="Unassembled WGS sequence"/>
</dbReference>
<dbReference type="EMBL" id="JAHYBZ010000004">
    <property type="protein sequence ID" value="MBW6398812.1"/>
    <property type="molecule type" value="Genomic_DNA"/>
</dbReference>
<dbReference type="InterPro" id="IPR006140">
    <property type="entry name" value="D-isomer_DH_NAD-bd"/>
</dbReference>
<organism evidence="5 6">
    <name type="scientific">Roseomonas alba</name>
    <dbReference type="NCBI Taxonomy" id="2846776"/>
    <lineage>
        <taxon>Bacteria</taxon>
        <taxon>Pseudomonadati</taxon>
        <taxon>Pseudomonadota</taxon>
        <taxon>Alphaproteobacteria</taxon>
        <taxon>Acetobacterales</taxon>
        <taxon>Roseomonadaceae</taxon>
        <taxon>Roseomonas</taxon>
    </lineage>
</organism>
<evidence type="ECO:0000256" key="1">
    <source>
        <dbReference type="ARBA" id="ARBA00023002"/>
    </source>
</evidence>
<comment type="caution">
    <text evidence="5">The sequence shown here is derived from an EMBL/GenBank/DDBJ whole genome shotgun (WGS) entry which is preliminary data.</text>
</comment>
<reference evidence="5 6" key="1">
    <citation type="submission" date="2021-07" db="EMBL/GenBank/DDBJ databases">
        <authorList>
            <person name="So Y."/>
        </authorList>
    </citation>
    <scope>NUCLEOTIDE SEQUENCE [LARGE SCALE GENOMIC DNA]</scope>
    <source>
        <strain evidence="5 6">HJA6</strain>
    </source>
</reference>
<dbReference type="RefSeq" id="WP_219763417.1">
    <property type="nucleotide sequence ID" value="NZ_JAHYBZ010000004.1"/>
</dbReference>
<keyword evidence="1 2" id="KW-0560">Oxidoreductase</keyword>
<name>A0ABS7A939_9PROT</name>
<dbReference type="Pfam" id="PF00389">
    <property type="entry name" value="2-Hacid_dh"/>
    <property type="match status" value="1"/>
</dbReference>
<dbReference type="InterPro" id="IPR050223">
    <property type="entry name" value="D-isomer_2-hydroxyacid_DH"/>
</dbReference>
<proteinExistence type="inferred from homology"/>